<gene>
    <name evidence="3" type="ORF">S1361_36760</name>
</gene>
<reference evidence="3 4" key="1">
    <citation type="submission" date="2021-03" db="EMBL/GenBank/DDBJ databases">
        <title>Complete genome sequence of Streptomyces cyanogenus S136, producer of anticancer angucycline landomycin A.</title>
        <authorList>
            <person name="Hrab P."/>
            <person name="Ruckert C."/>
            <person name="Busche T."/>
            <person name="Ostash I."/>
            <person name="Kalinowski J."/>
            <person name="Fedorenko V."/>
            <person name="Yushchuk O."/>
            <person name="Ostash B."/>
        </authorList>
    </citation>
    <scope>NUCLEOTIDE SEQUENCE [LARGE SCALE GENOMIC DNA]</scope>
    <source>
        <strain evidence="3 4">S136</strain>
    </source>
</reference>
<keyword evidence="2" id="KW-0472">Membrane</keyword>
<dbReference type="EMBL" id="CP071839">
    <property type="protein sequence ID" value="QTE02944.1"/>
    <property type="molecule type" value="Genomic_DNA"/>
</dbReference>
<feature type="region of interest" description="Disordered" evidence="1">
    <location>
        <begin position="51"/>
        <end position="73"/>
    </location>
</feature>
<organism evidence="3 4">
    <name type="scientific">Streptomyces cyanogenus</name>
    <dbReference type="NCBI Taxonomy" id="80860"/>
    <lineage>
        <taxon>Bacteria</taxon>
        <taxon>Bacillati</taxon>
        <taxon>Actinomycetota</taxon>
        <taxon>Actinomycetes</taxon>
        <taxon>Kitasatosporales</taxon>
        <taxon>Streptomycetaceae</taxon>
        <taxon>Streptomyces</taxon>
    </lineage>
</organism>
<dbReference type="RefSeq" id="WP_208036167.1">
    <property type="nucleotide sequence ID" value="NZ_CP071839.1"/>
</dbReference>
<feature type="transmembrane region" description="Helical" evidence="2">
    <location>
        <begin position="18"/>
        <end position="40"/>
    </location>
</feature>
<keyword evidence="4" id="KW-1185">Reference proteome</keyword>
<protein>
    <submittedName>
        <fullName evidence="3">Uncharacterized protein</fullName>
    </submittedName>
</protein>
<evidence type="ECO:0000256" key="1">
    <source>
        <dbReference type="SAM" id="MobiDB-lite"/>
    </source>
</evidence>
<proteinExistence type="predicted"/>
<accession>A0ABX7U4E1</accession>
<evidence type="ECO:0000313" key="4">
    <source>
        <dbReference type="Proteomes" id="UP000663908"/>
    </source>
</evidence>
<evidence type="ECO:0000256" key="2">
    <source>
        <dbReference type="SAM" id="Phobius"/>
    </source>
</evidence>
<name>A0ABX7U4E1_STRCY</name>
<dbReference type="Proteomes" id="UP000663908">
    <property type="component" value="Chromosome"/>
</dbReference>
<keyword evidence="2" id="KW-0812">Transmembrane</keyword>
<evidence type="ECO:0000313" key="3">
    <source>
        <dbReference type="EMBL" id="QTE02944.1"/>
    </source>
</evidence>
<keyword evidence="2" id="KW-1133">Transmembrane helix</keyword>
<sequence length="202" mass="21413">MKTDSTPAAPTTPSGPRWITGCTFAAIAVVALLAYGAMALDNLQKGMDGYGQMEQDGPSGNEFEPLGPGETARYEDGLDVTVSTPHPEAGGVYTFSVTYENGTDDELLPGGDSAEDSVLEYGPAPLVVRPGKPRDDYVSDYDLTVLDREKTASLLLPPLAEGEKRTVPVRIKPTRAGIPVTVEVAVPDAGYRETAYFQLTAS</sequence>